<dbReference type="Proteomes" id="UP000050898">
    <property type="component" value="Unassembled WGS sequence"/>
</dbReference>
<evidence type="ECO:0000313" key="2">
    <source>
        <dbReference type="Proteomes" id="UP000050898"/>
    </source>
</evidence>
<proteinExistence type="predicted"/>
<reference evidence="1 2" key="1">
    <citation type="journal article" date="2015" name="Genome Announc.">
        <title>Expanding the biotechnology potential of lactobacilli through comparative genomics of 213 strains and associated genera.</title>
        <authorList>
            <person name="Sun Z."/>
            <person name="Harris H.M."/>
            <person name="McCann A."/>
            <person name="Guo C."/>
            <person name="Argimon S."/>
            <person name="Zhang W."/>
            <person name="Yang X."/>
            <person name="Jeffery I.B."/>
            <person name="Cooney J.C."/>
            <person name="Kagawa T.F."/>
            <person name="Liu W."/>
            <person name="Song Y."/>
            <person name="Salvetti E."/>
            <person name="Wrobel A."/>
            <person name="Rasinkangas P."/>
            <person name="Parkhill J."/>
            <person name="Rea M.C."/>
            <person name="O'Sullivan O."/>
            <person name="Ritari J."/>
            <person name="Douillard F.P."/>
            <person name="Paul Ross R."/>
            <person name="Yang R."/>
            <person name="Briner A.E."/>
            <person name="Felis G.E."/>
            <person name="de Vos W.M."/>
            <person name="Barrangou R."/>
            <person name="Klaenhammer T.R."/>
            <person name="Caufield P.W."/>
            <person name="Cui Y."/>
            <person name="Zhang H."/>
            <person name="O'Toole P.W."/>
        </authorList>
    </citation>
    <scope>NUCLEOTIDE SEQUENCE [LARGE SCALE GENOMIC DNA]</scope>
    <source>
        <strain evidence="1 2">DSM 20444</strain>
    </source>
</reference>
<dbReference type="RefSeq" id="WP_010078241.1">
    <property type="nucleotide sequence ID" value="NZ_AYYH01000006.1"/>
</dbReference>
<name>A0A0R2E349_9LACO</name>
<gene>
    <name evidence="1" type="ORF">FD00_GL002035</name>
</gene>
<sequence>MKEYRENYLRIILPDKIKNTRKVLFRHEENFLPIHVLVDLDNPSDTRVGEHIKDLLTTEEWDDVLKDIREKEKTEQIEKEKN</sequence>
<keyword evidence="2" id="KW-1185">Reference proteome</keyword>
<comment type="caution">
    <text evidence="1">The sequence shown here is derived from an EMBL/GenBank/DDBJ whole genome shotgun (WGS) entry which is preliminary data.</text>
</comment>
<accession>A0A0R2E349</accession>
<organism evidence="1 2">
    <name type="scientific">Liquorilactobacillus mali KCTC 3596 = DSM 20444</name>
    <dbReference type="NCBI Taxonomy" id="1046596"/>
    <lineage>
        <taxon>Bacteria</taxon>
        <taxon>Bacillati</taxon>
        <taxon>Bacillota</taxon>
        <taxon>Bacilli</taxon>
        <taxon>Lactobacillales</taxon>
        <taxon>Lactobacillaceae</taxon>
        <taxon>Liquorilactobacillus</taxon>
    </lineage>
</organism>
<dbReference type="EMBL" id="AYYH01000006">
    <property type="protein sequence ID" value="KRN10793.1"/>
    <property type="molecule type" value="Genomic_DNA"/>
</dbReference>
<dbReference type="AlphaFoldDB" id="A0A0R2E349"/>
<dbReference type="PATRIC" id="fig|1046596.6.peg.2136"/>
<evidence type="ECO:0000313" key="1">
    <source>
        <dbReference type="EMBL" id="KRN10793.1"/>
    </source>
</evidence>
<protein>
    <submittedName>
        <fullName evidence="1">Uncharacterized protein</fullName>
    </submittedName>
</protein>